<dbReference type="AlphaFoldDB" id="A0A0S8GKI6"/>
<dbReference type="Proteomes" id="UP000051096">
    <property type="component" value="Unassembled WGS sequence"/>
</dbReference>
<evidence type="ECO:0000313" key="2">
    <source>
        <dbReference type="EMBL" id="KPK73312.1"/>
    </source>
</evidence>
<comment type="caution">
    <text evidence="2">The sequence shown here is derived from an EMBL/GenBank/DDBJ whole genome shotgun (WGS) entry which is preliminary data.</text>
</comment>
<name>A0A0S8GKI6_UNCW3</name>
<protein>
    <submittedName>
        <fullName evidence="2">Uncharacterized protein</fullName>
    </submittedName>
</protein>
<reference evidence="2 3" key="1">
    <citation type="journal article" date="2015" name="Microbiome">
        <title>Genomic resolution of linkages in carbon, nitrogen, and sulfur cycling among widespread estuary sediment bacteria.</title>
        <authorList>
            <person name="Baker B.J."/>
            <person name="Lazar C.S."/>
            <person name="Teske A.P."/>
            <person name="Dick G.J."/>
        </authorList>
    </citation>
    <scope>NUCLEOTIDE SEQUENCE [LARGE SCALE GENOMIC DNA]</scope>
    <source>
        <strain evidence="2">SM23_60</strain>
    </source>
</reference>
<gene>
    <name evidence="2" type="ORF">AMJ87_01960</name>
</gene>
<accession>A0A0S8GKI6</accession>
<sequence>MSVYHISIVLLCFCLSFSADDTWSALGARLFHSTYLNAFVSVVSAFSERGYEIENADELRGVITTTWREETVGFFSRRDIRRRLSARVTQHDKDITEVTLQCHTEIKEADTWHDQTMSAFEKKRLHRRLFRAIRDKVYAYSRWF</sequence>
<evidence type="ECO:0000256" key="1">
    <source>
        <dbReference type="SAM" id="SignalP"/>
    </source>
</evidence>
<organism evidence="2 3">
    <name type="scientific">candidate division WOR_3 bacterium SM23_60</name>
    <dbReference type="NCBI Taxonomy" id="1703780"/>
    <lineage>
        <taxon>Bacteria</taxon>
        <taxon>Bacteria division WOR-3</taxon>
    </lineage>
</organism>
<proteinExistence type="predicted"/>
<keyword evidence="1" id="KW-0732">Signal</keyword>
<feature type="chain" id="PRO_5006646970" evidence="1">
    <location>
        <begin position="20"/>
        <end position="144"/>
    </location>
</feature>
<evidence type="ECO:0000313" key="3">
    <source>
        <dbReference type="Proteomes" id="UP000051096"/>
    </source>
</evidence>
<feature type="signal peptide" evidence="1">
    <location>
        <begin position="1"/>
        <end position="19"/>
    </location>
</feature>
<dbReference type="EMBL" id="LJUO01000011">
    <property type="protein sequence ID" value="KPK73312.1"/>
    <property type="molecule type" value="Genomic_DNA"/>
</dbReference>